<dbReference type="PANTHER" id="PTHR33823:SF4">
    <property type="entry name" value="GENERAL STRESS PROTEIN 16O"/>
    <property type="match status" value="1"/>
</dbReference>
<dbReference type="STRING" id="679936.Sulac_1789"/>
<dbReference type="InterPro" id="IPR000962">
    <property type="entry name" value="Znf_DskA_TraR"/>
</dbReference>
<dbReference type="SUPFAM" id="SSF109635">
    <property type="entry name" value="DnaK suppressor protein DksA, alpha-hairpin domain"/>
    <property type="match status" value="1"/>
</dbReference>
<dbReference type="AlphaFoldDB" id="G8U033"/>
<dbReference type="KEGG" id="sap:Sulac_1789"/>
<accession>G8U033</accession>
<gene>
    <name evidence="6" type="ordered locus">Sulac_1789</name>
</gene>
<feature type="zinc finger region" description="dksA C4-type" evidence="4">
    <location>
        <begin position="86"/>
        <end position="110"/>
    </location>
</feature>
<evidence type="ECO:0000256" key="3">
    <source>
        <dbReference type="ARBA" id="ARBA00022833"/>
    </source>
</evidence>
<dbReference type="SUPFAM" id="SSF57716">
    <property type="entry name" value="Glucocorticoid receptor-like (DNA-binding domain)"/>
    <property type="match status" value="1"/>
</dbReference>
<reference evidence="7" key="1">
    <citation type="submission" date="2011-12" db="EMBL/GenBank/DDBJ databases">
        <title>The complete genome of chromosome of Sulfobacillus acidophilus DSM 10332.</title>
        <authorList>
            <person name="Lucas S."/>
            <person name="Han J."/>
            <person name="Lapidus A."/>
            <person name="Bruce D."/>
            <person name="Goodwin L."/>
            <person name="Pitluck S."/>
            <person name="Peters L."/>
            <person name="Kyrpides N."/>
            <person name="Mavromatis K."/>
            <person name="Ivanova N."/>
            <person name="Mikhailova N."/>
            <person name="Chertkov O."/>
            <person name="Saunders E."/>
            <person name="Detter J.C."/>
            <person name="Tapia R."/>
            <person name="Han C."/>
            <person name="Land M."/>
            <person name="Hauser L."/>
            <person name="Markowitz V."/>
            <person name="Cheng J.-F."/>
            <person name="Hugenholtz P."/>
            <person name="Woyke T."/>
            <person name="Wu D."/>
            <person name="Pukall R."/>
            <person name="Gehrich-Schroeter G."/>
            <person name="Schneider S."/>
            <person name="Klenk H.-P."/>
            <person name="Eisen J.A."/>
        </authorList>
    </citation>
    <scope>NUCLEOTIDE SEQUENCE [LARGE SCALE GENOMIC DNA]</scope>
    <source>
        <strain evidence="7">ATCC 700253 / DSM 10332 / NAL</strain>
    </source>
</reference>
<dbReference type="PATRIC" id="fig|679936.5.peg.1854"/>
<sequence>MDAIPGGLAARLQELSLLRDRLLHQLGQSETDSVGALSSYDNHPADLGTDTVSREMDLGLAWDINQHIAQITRAMEKIREGTYGVCDHCGRMIPADRLTAMPEAIYCLTCQAAQEPVGHPPVESQVIHPPYGTPAPGAVDSVEAEGEHFWSAVAAWGNSDTPQDTPPAIDYDQTFPEFSQEPGVVEVVEGLVDENGEVLWDAWRTRPHRMAESTSAESDETPS</sequence>
<dbReference type="Proteomes" id="UP000005439">
    <property type="component" value="Chromosome"/>
</dbReference>
<reference evidence="6 7" key="2">
    <citation type="journal article" date="2012" name="Stand. Genomic Sci.">
        <title>Complete genome sequence of the moderately thermophilic mineral-sulfide-oxidizing firmicute Sulfobacillus acidophilus type strain (NAL(T)).</title>
        <authorList>
            <person name="Anderson I."/>
            <person name="Chertkov O."/>
            <person name="Chen A."/>
            <person name="Saunders E."/>
            <person name="Lapidus A."/>
            <person name="Nolan M."/>
            <person name="Lucas S."/>
            <person name="Hammon N."/>
            <person name="Deshpande S."/>
            <person name="Cheng J.F."/>
            <person name="Han C."/>
            <person name="Tapia R."/>
            <person name="Goodwin L.A."/>
            <person name="Pitluck S."/>
            <person name="Liolios K."/>
            <person name="Pagani I."/>
            <person name="Ivanova N."/>
            <person name="Mikhailova N."/>
            <person name="Pati A."/>
            <person name="Palaniappan K."/>
            <person name="Land M."/>
            <person name="Pan C."/>
            <person name="Rohde M."/>
            <person name="Pukall R."/>
            <person name="Goker M."/>
            <person name="Detter J.C."/>
            <person name="Woyke T."/>
            <person name="Bristow J."/>
            <person name="Eisen J.A."/>
            <person name="Markowitz V."/>
            <person name="Hugenholtz P."/>
            <person name="Kyrpides N.C."/>
            <person name="Klenk H.P."/>
            <person name="Mavromatis K."/>
        </authorList>
    </citation>
    <scope>NUCLEOTIDE SEQUENCE [LARGE SCALE GENOMIC DNA]</scope>
    <source>
        <strain evidence="7">ATCC 700253 / DSM 10332 / NAL</strain>
    </source>
</reference>
<evidence type="ECO:0000256" key="4">
    <source>
        <dbReference type="PROSITE-ProRule" id="PRU00510"/>
    </source>
</evidence>
<evidence type="ECO:0000256" key="1">
    <source>
        <dbReference type="ARBA" id="ARBA00022723"/>
    </source>
</evidence>
<name>G8U033_SULAD</name>
<keyword evidence="2" id="KW-0863">Zinc-finger</keyword>
<organism evidence="6 7">
    <name type="scientific">Sulfobacillus acidophilus (strain ATCC 700253 / DSM 10332 / NAL)</name>
    <dbReference type="NCBI Taxonomy" id="679936"/>
    <lineage>
        <taxon>Bacteria</taxon>
        <taxon>Bacillati</taxon>
        <taxon>Bacillota</taxon>
        <taxon>Clostridia</taxon>
        <taxon>Eubacteriales</taxon>
        <taxon>Clostridiales Family XVII. Incertae Sedis</taxon>
        <taxon>Sulfobacillus</taxon>
    </lineage>
</organism>
<dbReference type="EMBL" id="CP003179">
    <property type="protein sequence ID" value="AEW05282.1"/>
    <property type="molecule type" value="Genomic_DNA"/>
</dbReference>
<dbReference type="InterPro" id="IPR037187">
    <property type="entry name" value="DnaK_N"/>
</dbReference>
<dbReference type="PANTHER" id="PTHR33823">
    <property type="entry name" value="RNA POLYMERASE-BINDING TRANSCRIPTION FACTOR DKSA-RELATED"/>
    <property type="match status" value="1"/>
</dbReference>
<dbReference type="Pfam" id="PF01258">
    <property type="entry name" value="zf-dskA_traR"/>
    <property type="match status" value="1"/>
</dbReference>
<evidence type="ECO:0000256" key="2">
    <source>
        <dbReference type="ARBA" id="ARBA00022771"/>
    </source>
</evidence>
<dbReference type="InterPro" id="IPR020458">
    <property type="entry name" value="Znf_DskA_TraR_CS"/>
</dbReference>
<dbReference type="Gene3D" id="1.20.120.910">
    <property type="entry name" value="DksA, coiled-coil domain"/>
    <property type="match status" value="1"/>
</dbReference>
<keyword evidence="3" id="KW-0862">Zinc</keyword>
<evidence type="ECO:0000259" key="5">
    <source>
        <dbReference type="Pfam" id="PF01258"/>
    </source>
</evidence>
<dbReference type="PROSITE" id="PS51128">
    <property type="entry name" value="ZF_DKSA_2"/>
    <property type="match status" value="1"/>
</dbReference>
<evidence type="ECO:0000313" key="6">
    <source>
        <dbReference type="EMBL" id="AEW05282.1"/>
    </source>
</evidence>
<keyword evidence="1" id="KW-0479">Metal-binding</keyword>
<dbReference type="HOGENOM" id="CLU_043144_1_0_9"/>
<protein>
    <submittedName>
        <fullName evidence="6">Transcriptional regulator, TraR/DksA family</fullName>
    </submittedName>
</protein>
<evidence type="ECO:0000313" key="7">
    <source>
        <dbReference type="Proteomes" id="UP000005439"/>
    </source>
</evidence>
<proteinExistence type="predicted"/>
<feature type="domain" description="Zinc finger DksA/TraR C4-type" evidence="5">
    <location>
        <begin position="81"/>
        <end position="115"/>
    </location>
</feature>
<dbReference type="GO" id="GO:0008270">
    <property type="term" value="F:zinc ion binding"/>
    <property type="evidence" value="ECO:0007669"/>
    <property type="project" value="UniProtKB-KW"/>
</dbReference>
<dbReference type="PROSITE" id="PS01102">
    <property type="entry name" value="ZF_DKSA_1"/>
    <property type="match status" value="1"/>
</dbReference>
<keyword evidence="7" id="KW-1185">Reference proteome</keyword>